<keyword evidence="3" id="KW-1185">Reference proteome</keyword>
<gene>
    <name evidence="2" type="ORF">PT974_07614</name>
</gene>
<dbReference type="EMBL" id="JAVFKD010000012">
    <property type="protein sequence ID" value="KAK5994172.1"/>
    <property type="molecule type" value="Genomic_DNA"/>
</dbReference>
<proteinExistence type="predicted"/>
<feature type="chain" id="PRO_5046852560" evidence="1">
    <location>
        <begin position="20"/>
        <end position="100"/>
    </location>
</feature>
<dbReference type="Proteomes" id="UP001338125">
    <property type="component" value="Unassembled WGS sequence"/>
</dbReference>
<accession>A0ABR0SQI6</accession>
<evidence type="ECO:0000256" key="1">
    <source>
        <dbReference type="SAM" id="SignalP"/>
    </source>
</evidence>
<name>A0ABR0SQI6_9HYPO</name>
<evidence type="ECO:0000313" key="2">
    <source>
        <dbReference type="EMBL" id="KAK5994172.1"/>
    </source>
</evidence>
<reference evidence="2 3" key="1">
    <citation type="submission" date="2024-01" db="EMBL/GenBank/DDBJ databases">
        <title>Complete genome of Cladobotryum mycophilum ATHUM6906.</title>
        <authorList>
            <person name="Christinaki A.C."/>
            <person name="Myridakis A.I."/>
            <person name="Kouvelis V.N."/>
        </authorList>
    </citation>
    <scope>NUCLEOTIDE SEQUENCE [LARGE SCALE GENOMIC DNA]</scope>
    <source>
        <strain evidence="2 3">ATHUM6906</strain>
    </source>
</reference>
<sequence>MLFIQSLIVAAFAVAQSSASVIFTEPDFQGINTVVSADAMCTKLTGPFVDNVHSVVAGDHFKCELYFDFDCANLAGTYYQSEYHLADAPYKAIRCLRDSQ</sequence>
<keyword evidence="1" id="KW-0732">Signal</keyword>
<organism evidence="2 3">
    <name type="scientific">Cladobotryum mycophilum</name>
    <dbReference type="NCBI Taxonomy" id="491253"/>
    <lineage>
        <taxon>Eukaryota</taxon>
        <taxon>Fungi</taxon>
        <taxon>Dikarya</taxon>
        <taxon>Ascomycota</taxon>
        <taxon>Pezizomycotina</taxon>
        <taxon>Sordariomycetes</taxon>
        <taxon>Hypocreomycetidae</taxon>
        <taxon>Hypocreales</taxon>
        <taxon>Hypocreaceae</taxon>
        <taxon>Cladobotryum</taxon>
    </lineage>
</organism>
<evidence type="ECO:0000313" key="3">
    <source>
        <dbReference type="Proteomes" id="UP001338125"/>
    </source>
</evidence>
<comment type="caution">
    <text evidence="2">The sequence shown here is derived from an EMBL/GenBank/DDBJ whole genome shotgun (WGS) entry which is preliminary data.</text>
</comment>
<protein>
    <submittedName>
        <fullName evidence="2">Uncharacterized protein</fullName>
    </submittedName>
</protein>
<feature type="signal peptide" evidence="1">
    <location>
        <begin position="1"/>
        <end position="19"/>
    </location>
</feature>